<comment type="caution">
    <text evidence="1">The sequence shown here is derived from an EMBL/GenBank/DDBJ whole genome shotgun (WGS) entry which is preliminary data.</text>
</comment>
<dbReference type="Proteomes" id="UP001597188">
    <property type="component" value="Unassembled WGS sequence"/>
</dbReference>
<gene>
    <name evidence="1" type="ORF">ACFQ5L_07520</name>
</gene>
<protein>
    <submittedName>
        <fullName evidence="1">Transcriptional regulator</fullName>
    </submittedName>
</protein>
<evidence type="ECO:0000313" key="1">
    <source>
        <dbReference type="EMBL" id="MFD1420801.1"/>
    </source>
</evidence>
<accession>A0ABW4BZZ0</accession>
<reference evidence="2" key="1">
    <citation type="journal article" date="2019" name="Int. J. Syst. Evol. Microbiol.">
        <title>The Global Catalogue of Microorganisms (GCM) 10K type strain sequencing project: providing services to taxonomists for standard genome sequencing and annotation.</title>
        <authorList>
            <consortium name="The Broad Institute Genomics Platform"/>
            <consortium name="The Broad Institute Genome Sequencing Center for Infectious Disease"/>
            <person name="Wu L."/>
            <person name="Ma J."/>
        </authorList>
    </citation>
    <scope>NUCLEOTIDE SEQUENCE [LARGE SCALE GENOMIC DNA]</scope>
    <source>
        <strain evidence="2">CCM 8931</strain>
    </source>
</reference>
<name>A0ABW4BZZ0_9LACO</name>
<sequence>MIKEVGSVKHKKLIPILKKEAADYACVLVDNTTTGIHRGLTQLKTFCQQQHLKTEDYLWQINSGDLAMEDGVAKYIWLDFTILSAVDETLISAQ</sequence>
<proteinExistence type="predicted"/>
<dbReference type="RefSeq" id="WP_137634441.1">
    <property type="nucleotide sequence ID" value="NZ_BJDL01000009.1"/>
</dbReference>
<organism evidence="1 2">
    <name type="scientific">Lactiplantibacillus songbeiensis</name>
    <dbReference type="NCBI Taxonomy" id="2559920"/>
    <lineage>
        <taxon>Bacteria</taxon>
        <taxon>Bacillati</taxon>
        <taxon>Bacillota</taxon>
        <taxon>Bacilli</taxon>
        <taxon>Lactobacillales</taxon>
        <taxon>Lactobacillaceae</taxon>
        <taxon>Lactiplantibacillus</taxon>
    </lineage>
</organism>
<evidence type="ECO:0000313" key="2">
    <source>
        <dbReference type="Proteomes" id="UP001597188"/>
    </source>
</evidence>
<dbReference type="EMBL" id="JBHTOJ010000017">
    <property type="protein sequence ID" value="MFD1420801.1"/>
    <property type="molecule type" value="Genomic_DNA"/>
</dbReference>
<keyword evidence="2" id="KW-1185">Reference proteome</keyword>